<proteinExistence type="predicted"/>
<dbReference type="EMBL" id="JABFUD020000007">
    <property type="protein sequence ID" value="KAI5077645.1"/>
    <property type="molecule type" value="Genomic_DNA"/>
</dbReference>
<sequence>MRGNLQKQQRLCGSGIVGARSASVDAAAQFSARFEGRRFGFSLYEVQVATHCHDPAEKEQTLRKEMKREVIYGRPFTMQCWPQTLHVTYPDE</sequence>
<reference evidence="1" key="1">
    <citation type="submission" date="2021-01" db="EMBL/GenBank/DDBJ databases">
        <title>Adiantum capillus-veneris genome.</title>
        <authorList>
            <person name="Fang Y."/>
            <person name="Liao Q."/>
        </authorList>
    </citation>
    <scope>NUCLEOTIDE SEQUENCE</scope>
    <source>
        <strain evidence="1">H3</strain>
        <tissue evidence="1">Leaf</tissue>
    </source>
</reference>
<dbReference type="AlphaFoldDB" id="A0A9D4V1C5"/>
<name>A0A9D4V1C5_ADICA</name>
<keyword evidence="2" id="KW-1185">Reference proteome</keyword>
<gene>
    <name evidence="1" type="ORF">GOP47_0007469</name>
</gene>
<evidence type="ECO:0000313" key="1">
    <source>
        <dbReference type="EMBL" id="KAI5077645.1"/>
    </source>
</evidence>
<evidence type="ECO:0000313" key="2">
    <source>
        <dbReference type="Proteomes" id="UP000886520"/>
    </source>
</evidence>
<organism evidence="1 2">
    <name type="scientific">Adiantum capillus-veneris</name>
    <name type="common">Maidenhair fern</name>
    <dbReference type="NCBI Taxonomy" id="13818"/>
    <lineage>
        <taxon>Eukaryota</taxon>
        <taxon>Viridiplantae</taxon>
        <taxon>Streptophyta</taxon>
        <taxon>Embryophyta</taxon>
        <taxon>Tracheophyta</taxon>
        <taxon>Polypodiopsida</taxon>
        <taxon>Polypodiidae</taxon>
        <taxon>Polypodiales</taxon>
        <taxon>Pteridineae</taxon>
        <taxon>Pteridaceae</taxon>
        <taxon>Vittarioideae</taxon>
        <taxon>Adiantum</taxon>
    </lineage>
</organism>
<accession>A0A9D4V1C5</accession>
<comment type="caution">
    <text evidence="1">The sequence shown here is derived from an EMBL/GenBank/DDBJ whole genome shotgun (WGS) entry which is preliminary data.</text>
</comment>
<protein>
    <submittedName>
        <fullName evidence="1">Uncharacterized protein</fullName>
    </submittedName>
</protein>
<dbReference type="Proteomes" id="UP000886520">
    <property type="component" value="Chromosome 7"/>
</dbReference>